<comment type="caution">
    <text evidence="2">The sequence shown here is derived from an EMBL/GenBank/DDBJ whole genome shotgun (WGS) entry which is preliminary data.</text>
</comment>
<gene>
    <name evidence="2" type="ORF">FLAG1_05338</name>
</gene>
<accession>A0A0M9EX76</accession>
<dbReference type="OrthoDB" id="4611802at2759"/>
<keyword evidence="1" id="KW-0732">Signal</keyword>
<feature type="chain" id="PRO_5005835343" evidence="1">
    <location>
        <begin position="18"/>
        <end position="83"/>
    </location>
</feature>
<dbReference type="EMBL" id="JXCE01000086">
    <property type="protein sequence ID" value="KPA41748.1"/>
    <property type="molecule type" value="Genomic_DNA"/>
</dbReference>
<feature type="signal peptide" evidence="1">
    <location>
        <begin position="1"/>
        <end position="17"/>
    </location>
</feature>
<evidence type="ECO:0000313" key="3">
    <source>
        <dbReference type="Proteomes" id="UP000037904"/>
    </source>
</evidence>
<dbReference type="Proteomes" id="UP000037904">
    <property type="component" value="Unassembled WGS sequence"/>
</dbReference>
<sequence>MKFTAVAIAAIASVAAATPLDAATGGCKPGTYSCTPDKTGWQICDVTGKYVAAGACPPKTTCVFYKKSASPYCVPPGFKFPQN</sequence>
<organism evidence="2 3">
    <name type="scientific">Fusarium langsethiae</name>
    <dbReference type="NCBI Taxonomy" id="179993"/>
    <lineage>
        <taxon>Eukaryota</taxon>
        <taxon>Fungi</taxon>
        <taxon>Dikarya</taxon>
        <taxon>Ascomycota</taxon>
        <taxon>Pezizomycotina</taxon>
        <taxon>Sordariomycetes</taxon>
        <taxon>Hypocreomycetidae</taxon>
        <taxon>Hypocreales</taxon>
        <taxon>Nectriaceae</taxon>
        <taxon>Fusarium</taxon>
    </lineage>
</organism>
<dbReference type="AlphaFoldDB" id="A0A0M9EX76"/>
<evidence type="ECO:0000256" key="1">
    <source>
        <dbReference type="SAM" id="SignalP"/>
    </source>
</evidence>
<name>A0A0M9EX76_FUSLA</name>
<reference evidence="2 3" key="1">
    <citation type="submission" date="2015-04" db="EMBL/GenBank/DDBJ databases">
        <title>The draft genome sequence of Fusarium langsethiae, a T-2/HT-2 mycotoxin producer.</title>
        <authorList>
            <person name="Lysoe E."/>
            <person name="Divon H.H."/>
            <person name="Terzi V."/>
            <person name="Orru L."/>
            <person name="Lamontanara A."/>
            <person name="Kolseth A.-K."/>
            <person name="Frandsen R.J."/>
            <person name="Nielsen K."/>
            <person name="Thrane U."/>
        </authorList>
    </citation>
    <scope>NUCLEOTIDE SEQUENCE [LARGE SCALE GENOMIC DNA]</scope>
    <source>
        <strain evidence="2 3">Fl201059</strain>
    </source>
</reference>
<evidence type="ECO:0000313" key="2">
    <source>
        <dbReference type="EMBL" id="KPA41748.1"/>
    </source>
</evidence>
<keyword evidence="3" id="KW-1185">Reference proteome</keyword>
<proteinExistence type="predicted"/>
<protein>
    <submittedName>
        <fullName evidence="2">Uncharacterized protein</fullName>
    </submittedName>
</protein>